<proteinExistence type="predicted"/>
<reference evidence="1" key="1">
    <citation type="submission" date="2018-05" db="EMBL/GenBank/DDBJ databases">
        <authorList>
            <person name="Lanie J.A."/>
            <person name="Ng W.-L."/>
            <person name="Kazmierczak K.M."/>
            <person name="Andrzejewski T.M."/>
            <person name="Davidsen T.M."/>
            <person name="Wayne K.J."/>
            <person name="Tettelin H."/>
            <person name="Glass J.I."/>
            <person name="Rusch D."/>
            <person name="Podicherti R."/>
            <person name="Tsui H.-C.T."/>
            <person name="Winkler M.E."/>
        </authorList>
    </citation>
    <scope>NUCLEOTIDE SEQUENCE</scope>
</reference>
<accession>A0A381XEP4</accession>
<dbReference type="AlphaFoldDB" id="A0A381XEP4"/>
<dbReference type="InterPro" id="IPR012340">
    <property type="entry name" value="NA-bd_OB-fold"/>
</dbReference>
<name>A0A381XEP4_9ZZZZ</name>
<feature type="non-terminal residue" evidence="1">
    <location>
        <position position="97"/>
    </location>
</feature>
<dbReference type="Gene3D" id="2.40.50.140">
    <property type="entry name" value="Nucleic acid-binding proteins"/>
    <property type="match status" value="1"/>
</dbReference>
<evidence type="ECO:0008006" key="2">
    <source>
        <dbReference type="Google" id="ProtNLM"/>
    </source>
</evidence>
<dbReference type="SUPFAM" id="SSF50249">
    <property type="entry name" value="Nucleic acid-binding proteins"/>
    <property type="match status" value="1"/>
</dbReference>
<evidence type="ECO:0000313" key="1">
    <source>
        <dbReference type="EMBL" id="SVA63216.1"/>
    </source>
</evidence>
<protein>
    <recommendedName>
        <fullName evidence="2">Single-stranded DNA-binding protein</fullName>
    </recommendedName>
</protein>
<dbReference type="EMBL" id="UINC01014911">
    <property type="protein sequence ID" value="SVA63216.1"/>
    <property type="molecule type" value="Genomic_DNA"/>
</dbReference>
<gene>
    <name evidence="1" type="ORF">METZ01_LOCUS116070</name>
</gene>
<organism evidence="1">
    <name type="scientific">marine metagenome</name>
    <dbReference type="NCBI Taxonomy" id="408172"/>
    <lineage>
        <taxon>unclassified sequences</taxon>
        <taxon>metagenomes</taxon>
        <taxon>ecological metagenomes</taxon>
    </lineage>
</organism>
<sequence length="97" mass="11126">MFCQNLCIFSGRLGQDAQLKEFDWGNVIKIGIAVDMPKRDPNTQEWGSETSWVDCEYIDNKEGTGKGKAILKLQKGDVVHVHCRYKKTKEGYVNFRI</sequence>